<dbReference type="RefSeq" id="WP_218930627.1">
    <property type="nucleotide sequence ID" value="NZ_JACAOA010000007.1"/>
</dbReference>
<dbReference type="SUPFAM" id="SSF53850">
    <property type="entry name" value="Periplasmic binding protein-like II"/>
    <property type="match status" value="1"/>
</dbReference>
<dbReference type="PANTHER" id="PTHR43649:SF12">
    <property type="entry name" value="DIACETYLCHITOBIOSE BINDING PROTEIN DASA"/>
    <property type="match status" value="1"/>
</dbReference>
<evidence type="ECO:0000313" key="3">
    <source>
        <dbReference type="Proteomes" id="UP000571018"/>
    </source>
</evidence>
<accession>A0A839A518</accession>
<dbReference type="EMBL" id="JACAOA010000007">
    <property type="protein sequence ID" value="MBA5728910.1"/>
    <property type="molecule type" value="Genomic_DNA"/>
</dbReference>
<dbReference type="Pfam" id="PF01547">
    <property type="entry name" value="SBP_bac_1"/>
    <property type="match status" value="1"/>
</dbReference>
<sequence length="434" mass="49131">MKKIINLLITFVMAFSFISINISSPVSAQENGEVVELDFWTFWGSEPRRNFVDHLVEEFNNSQENIHVTHTYLPWGDIFTKNLASIAAGNPADVIVNDINTVAQRAEKNQNTNLSEFIAQEDDDFADKYYENLWEVTTFEGENYALPFTTDTRLLYYNKDIMEEVGLDPEQPPTTWAELQEMAIKMDVKNGDTYDRIGYVPRYGVQGDFYYMNATGHGFWDFENNVPTINAPDGIAALDWVVDYENLYGSDVLNAFTAEFGNQQADPFMNGKIGMMIKEGTHYSQIAAYAPDLNFGVTAVPEFENSSGGKTSWGGGFVVEIPYGAEHPAESWEFIKYLTDRTSQEYWAVNNFDNVAHIEAAESAISNDSLSEKGQEVYQIAVENMEHTILTPQPLELPDLMTYVNTELDNIYLGYKTPQQALEDAQTMVEQMLP</sequence>
<feature type="signal peptide" evidence="1">
    <location>
        <begin position="1"/>
        <end position="28"/>
    </location>
</feature>
<evidence type="ECO:0000313" key="2">
    <source>
        <dbReference type="EMBL" id="MBA5728910.1"/>
    </source>
</evidence>
<reference evidence="2 3" key="1">
    <citation type="submission" date="2020-06" db="EMBL/GenBank/DDBJ databases">
        <title>Reclassification of Facklamia ignava, Facklamia soureckii and Facklami tabacinasalis as Falseniella iganva gen. nov., comb. nov., Hutsoniella ignava gen. nov., comb. nov., and Ruoffia tabacinasalis gen. nov., comb. nov and description of Ruoffia haltotolerans sp. nov., isolated from hypersaline Inland Sea of Qatar.</title>
        <authorList>
            <person name="Fotedar R."/>
            <person name="Sankaranarayanan K."/>
            <person name="Lawson P."/>
            <person name="Caldwell M."/>
            <person name="Zeyara A."/>
            <person name="Al Malki A."/>
            <person name="Ali M."/>
        </authorList>
    </citation>
    <scope>NUCLEOTIDE SEQUENCE [LARGE SCALE GENOMIC DNA]</scope>
    <source>
        <strain evidence="2 3">INB8</strain>
    </source>
</reference>
<proteinExistence type="predicted"/>
<dbReference type="Gene3D" id="3.40.190.10">
    <property type="entry name" value="Periplasmic binding protein-like II"/>
    <property type="match status" value="2"/>
</dbReference>
<dbReference type="InterPro" id="IPR006059">
    <property type="entry name" value="SBP"/>
</dbReference>
<dbReference type="PANTHER" id="PTHR43649">
    <property type="entry name" value="ARABINOSE-BINDING PROTEIN-RELATED"/>
    <property type="match status" value="1"/>
</dbReference>
<comment type="caution">
    <text evidence="2">The sequence shown here is derived from an EMBL/GenBank/DDBJ whole genome shotgun (WGS) entry which is preliminary data.</text>
</comment>
<keyword evidence="3" id="KW-1185">Reference proteome</keyword>
<dbReference type="Proteomes" id="UP000571018">
    <property type="component" value="Unassembled WGS sequence"/>
</dbReference>
<dbReference type="AlphaFoldDB" id="A0A839A518"/>
<protein>
    <submittedName>
        <fullName evidence="2">ABC transporter substrate-binding protein</fullName>
    </submittedName>
</protein>
<organism evidence="2 3">
    <name type="scientific">Ruoffia halotolerans</name>
    <dbReference type="NCBI Taxonomy" id="2748684"/>
    <lineage>
        <taxon>Bacteria</taxon>
        <taxon>Bacillati</taxon>
        <taxon>Bacillota</taxon>
        <taxon>Bacilli</taxon>
        <taxon>Lactobacillales</taxon>
        <taxon>Aerococcaceae</taxon>
        <taxon>Ruoffia</taxon>
    </lineage>
</organism>
<feature type="chain" id="PRO_5032358990" evidence="1">
    <location>
        <begin position="29"/>
        <end position="434"/>
    </location>
</feature>
<dbReference type="CDD" id="cd14748">
    <property type="entry name" value="PBP2_UgpB"/>
    <property type="match status" value="1"/>
</dbReference>
<name>A0A839A518_9LACT</name>
<gene>
    <name evidence="2" type="ORF">HW423_03820</name>
</gene>
<evidence type="ECO:0000256" key="1">
    <source>
        <dbReference type="SAM" id="SignalP"/>
    </source>
</evidence>
<keyword evidence="1" id="KW-0732">Signal</keyword>
<dbReference type="InterPro" id="IPR050490">
    <property type="entry name" value="Bact_solute-bd_prot1"/>
</dbReference>